<sequence length="48" mass="5118">PLILHLALQKLQAIGKTYILEKVEVAITPLMNNTTAIIGAARGFDAVS</sequence>
<protein>
    <submittedName>
        <fullName evidence="1">35098_t:CDS:1</fullName>
    </submittedName>
</protein>
<reference evidence="1 2" key="1">
    <citation type="submission" date="2021-06" db="EMBL/GenBank/DDBJ databases">
        <authorList>
            <person name="Kallberg Y."/>
            <person name="Tangrot J."/>
            <person name="Rosling A."/>
        </authorList>
    </citation>
    <scope>NUCLEOTIDE SEQUENCE [LARGE SCALE GENOMIC DNA]</scope>
    <source>
        <strain evidence="1 2">120-4 pot B 10/14</strain>
    </source>
</reference>
<dbReference type="Proteomes" id="UP000789901">
    <property type="component" value="Unassembled WGS sequence"/>
</dbReference>
<feature type="non-terminal residue" evidence="1">
    <location>
        <position position="1"/>
    </location>
</feature>
<comment type="caution">
    <text evidence="1">The sequence shown here is derived from an EMBL/GenBank/DDBJ whole genome shotgun (WGS) entry which is preliminary data.</text>
</comment>
<dbReference type="EMBL" id="CAJVQB010050146">
    <property type="protein sequence ID" value="CAG8834784.1"/>
    <property type="molecule type" value="Genomic_DNA"/>
</dbReference>
<organism evidence="1 2">
    <name type="scientific">Gigaspora margarita</name>
    <dbReference type="NCBI Taxonomy" id="4874"/>
    <lineage>
        <taxon>Eukaryota</taxon>
        <taxon>Fungi</taxon>
        <taxon>Fungi incertae sedis</taxon>
        <taxon>Mucoromycota</taxon>
        <taxon>Glomeromycotina</taxon>
        <taxon>Glomeromycetes</taxon>
        <taxon>Diversisporales</taxon>
        <taxon>Gigasporaceae</taxon>
        <taxon>Gigaspora</taxon>
    </lineage>
</organism>
<name>A0ABN7WN53_GIGMA</name>
<evidence type="ECO:0000313" key="2">
    <source>
        <dbReference type="Proteomes" id="UP000789901"/>
    </source>
</evidence>
<evidence type="ECO:0000313" key="1">
    <source>
        <dbReference type="EMBL" id="CAG8834784.1"/>
    </source>
</evidence>
<keyword evidence="2" id="KW-1185">Reference proteome</keyword>
<gene>
    <name evidence="1" type="ORF">GMARGA_LOCUS32240</name>
</gene>
<accession>A0ABN7WN53</accession>
<proteinExistence type="predicted"/>